<sequence>MENLVNVTIAHDGGNGYMKDSINGERSVFPSTLSIVTPGHEGQVIDVEDITAVQALLEDYMNNMDVTVQSGGVKANGRYLVGKAATRSGNPVMGFNVNSNEGKYTSDVSIIPILALTAYHVTNMLYHEHGALPKALNVVVDKMITALPIDEYKQPGVKEQYANRFLKHEHVIIINNFSHPITITITFSAISVQPEGVIAMFGLIGNANGNYRNDDLFKKFREQYDLPDFNGEDVLQIGNVLGIDIGDGTVDFSVMNGISPVPEFNSSLLMGIGNVIENAAEALHRQYPTIGLINRQTFMQIVDRGRGKESQVYLSFLNSQLLVLENAIDEKIKTIYSRLNGQIDLVVVSGGGAVTLANHYFDRLSKVLDDLSPFGAAPILWVPKQYAQMLNLDGLEFALNKI</sequence>
<feature type="domain" description="Actin-like protein N-terminal" evidence="1">
    <location>
        <begin position="10"/>
        <end position="196"/>
    </location>
</feature>
<dbReference type="Pfam" id="PF17989">
    <property type="entry name" value="ALP_N"/>
    <property type="match status" value="1"/>
</dbReference>
<proteinExistence type="predicted"/>
<organism evidence="3 4">
    <name type="scientific">Limosilactobacillus mucosae</name>
    <name type="common">Lactobacillus mucosae</name>
    <dbReference type="NCBI Taxonomy" id="97478"/>
    <lineage>
        <taxon>Bacteria</taxon>
        <taxon>Bacillati</taxon>
        <taxon>Bacillota</taxon>
        <taxon>Bacilli</taxon>
        <taxon>Lactobacillales</taxon>
        <taxon>Lactobacillaceae</taxon>
        <taxon>Limosilactobacillus</taxon>
    </lineage>
</organism>
<protein>
    <submittedName>
        <fullName evidence="3">ParM/StbA family protein</fullName>
    </submittedName>
</protein>
<dbReference type="CDD" id="cd24023">
    <property type="entry name" value="ASKHA_NBD_ParM_Alp7A-like"/>
    <property type="match status" value="1"/>
</dbReference>
<dbReference type="EMBL" id="JAQONE010000006">
    <property type="protein sequence ID" value="MDC2829110.1"/>
    <property type="molecule type" value="Genomic_DNA"/>
</dbReference>
<evidence type="ECO:0000313" key="3">
    <source>
        <dbReference type="EMBL" id="MDC2829110.1"/>
    </source>
</evidence>
<evidence type="ECO:0000313" key="4">
    <source>
        <dbReference type="Proteomes" id="UP001220670"/>
    </source>
</evidence>
<feature type="domain" description="Actin homologue MreB-like C-terminal" evidence="2">
    <location>
        <begin position="243"/>
        <end position="359"/>
    </location>
</feature>
<dbReference type="Gene3D" id="3.30.420.40">
    <property type="match status" value="2"/>
</dbReference>
<dbReference type="Pfam" id="PF21522">
    <property type="entry name" value="MreB-like_C"/>
    <property type="match status" value="1"/>
</dbReference>
<comment type="caution">
    <text evidence="3">The sequence shown here is derived from an EMBL/GenBank/DDBJ whole genome shotgun (WGS) entry which is preliminary data.</text>
</comment>
<dbReference type="InterPro" id="IPR043129">
    <property type="entry name" value="ATPase_NBD"/>
</dbReference>
<gene>
    <name evidence="3" type="ORF">PO250_02005</name>
</gene>
<dbReference type="InterPro" id="IPR040607">
    <property type="entry name" value="ALP_N"/>
</dbReference>
<dbReference type="AlphaFoldDB" id="A0AAJ1HV80"/>
<evidence type="ECO:0000259" key="1">
    <source>
        <dbReference type="Pfam" id="PF17989"/>
    </source>
</evidence>
<accession>A0AAJ1HV80</accession>
<evidence type="ECO:0000259" key="2">
    <source>
        <dbReference type="Pfam" id="PF21522"/>
    </source>
</evidence>
<reference evidence="3" key="1">
    <citation type="submission" date="2023-01" db="EMBL/GenBank/DDBJ databases">
        <title>Genome analysis of 13 Lactobacillus isolated from gut of wild boar.</title>
        <authorList>
            <person name="Papp P."/>
            <person name="Libisch B."/>
            <person name="Nagy T."/>
            <person name="Olasz F."/>
        </authorList>
    </citation>
    <scope>NUCLEOTIDE SEQUENCE</scope>
    <source>
        <strain evidence="3">F146</strain>
    </source>
</reference>
<dbReference type="InterPro" id="IPR049067">
    <property type="entry name" value="MreB-like_C"/>
</dbReference>
<dbReference type="SUPFAM" id="SSF53067">
    <property type="entry name" value="Actin-like ATPase domain"/>
    <property type="match status" value="1"/>
</dbReference>
<dbReference type="RefSeq" id="WP_272225770.1">
    <property type="nucleotide sequence ID" value="NZ_JAQONE010000006.1"/>
</dbReference>
<dbReference type="Proteomes" id="UP001220670">
    <property type="component" value="Unassembled WGS sequence"/>
</dbReference>
<name>A0AAJ1HV80_LIMMU</name>